<reference evidence="2" key="1">
    <citation type="journal article" date="2022" name="Biotechnol. Bioprocess Eng.">
        <title>Pan-genome Analysis Reveals Comparative Genomic Features of Central Metabolic Pathways in Methylorubrum extorquens.</title>
        <authorList>
            <person name="Lee G.M."/>
            <person name="Scott-Nevros Z.K."/>
            <person name="Lee S.-M."/>
            <person name="Kim D."/>
        </authorList>
    </citation>
    <scope>NUCLEOTIDE SEQUENCE</scope>
    <source>
        <strain evidence="2">ATCC 55366</strain>
    </source>
</reference>
<gene>
    <name evidence="2" type="ORF">KEC54_05525</name>
</gene>
<evidence type="ECO:0008006" key="4">
    <source>
        <dbReference type="Google" id="ProtNLM"/>
    </source>
</evidence>
<dbReference type="GeneID" id="72992978"/>
<sequence>MNAPLRKIEGGPYEPTGFGQQDVVAIGRFTVSQPAYANTYIKLGHKTAERLPAANGQVMFPTWIRVAFVFGVAGLFVAFGLSSILFLFDSPAVYWLTGASLAVGVTALAGSLTGAKKHVGRAGRSAEAKDAGTVRAEVRSA</sequence>
<organism evidence="2 3">
    <name type="scientific">Methylorubrum extorquens</name>
    <name type="common">Methylobacterium dichloromethanicum</name>
    <name type="synonym">Methylobacterium extorquens</name>
    <dbReference type="NCBI Taxonomy" id="408"/>
    <lineage>
        <taxon>Bacteria</taxon>
        <taxon>Pseudomonadati</taxon>
        <taxon>Pseudomonadota</taxon>
        <taxon>Alphaproteobacteria</taxon>
        <taxon>Hyphomicrobiales</taxon>
        <taxon>Methylobacteriaceae</taxon>
        <taxon>Methylorubrum</taxon>
    </lineage>
</organism>
<keyword evidence="1" id="KW-0472">Membrane</keyword>
<keyword evidence="1" id="KW-1133">Transmembrane helix</keyword>
<feature type="transmembrane region" description="Helical" evidence="1">
    <location>
        <begin position="66"/>
        <end position="88"/>
    </location>
</feature>
<dbReference type="AlphaFoldDB" id="A0AAX3WI65"/>
<evidence type="ECO:0000313" key="2">
    <source>
        <dbReference type="EMBL" id="WHQ71056.1"/>
    </source>
</evidence>
<dbReference type="EMBL" id="CP073633">
    <property type="protein sequence ID" value="WHQ71056.1"/>
    <property type="molecule type" value="Genomic_DNA"/>
</dbReference>
<name>A0AAX3WI65_METEX</name>
<proteinExistence type="predicted"/>
<dbReference type="RefSeq" id="WP_131473059.1">
    <property type="nucleotide sequence ID" value="NZ_BJVP01000036.1"/>
</dbReference>
<dbReference type="Proteomes" id="UP001223720">
    <property type="component" value="Chromosome"/>
</dbReference>
<feature type="transmembrane region" description="Helical" evidence="1">
    <location>
        <begin position="94"/>
        <end position="115"/>
    </location>
</feature>
<evidence type="ECO:0000313" key="3">
    <source>
        <dbReference type="Proteomes" id="UP001223720"/>
    </source>
</evidence>
<accession>A0AAX3WI65</accession>
<evidence type="ECO:0000256" key="1">
    <source>
        <dbReference type="SAM" id="Phobius"/>
    </source>
</evidence>
<protein>
    <recommendedName>
        <fullName evidence="4">Phage holin family protein</fullName>
    </recommendedName>
</protein>
<keyword evidence="1" id="KW-0812">Transmembrane</keyword>